<reference evidence="2" key="1">
    <citation type="journal article" date="2022" name="Mol. Ecol. Resour.">
        <title>The genomes of chicory, endive, great burdock and yacon provide insights into Asteraceae palaeo-polyploidization history and plant inulin production.</title>
        <authorList>
            <person name="Fan W."/>
            <person name="Wang S."/>
            <person name="Wang H."/>
            <person name="Wang A."/>
            <person name="Jiang F."/>
            <person name="Liu H."/>
            <person name="Zhao H."/>
            <person name="Xu D."/>
            <person name="Zhang Y."/>
        </authorList>
    </citation>
    <scope>NUCLEOTIDE SEQUENCE [LARGE SCALE GENOMIC DNA]</scope>
    <source>
        <strain evidence="2">cv. Niubang</strain>
    </source>
</reference>
<evidence type="ECO:0000313" key="2">
    <source>
        <dbReference type="Proteomes" id="UP001055879"/>
    </source>
</evidence>
<sequence>MCPIELTVENVTHFFEFFHFILIKGHLEKFCLLFFLNYIISFQIENYKMAWFSLHDLGVLFPLSLNSVLMWI</sequence>
<keyword evidence="2" id="KW-1185">Reference proteome</keyword>
<proteinExistence type="predicted"/>
<protein>
    <submittedName>
        <fullName evidence="1">Uncharacterized protein</fullName>
    </submittedName>
</protein>
<dbReference type="EMBL" id="CM042051">
    <property type="protein sequence ID" value="KAI3729972.1"/>
    <property type="molecule type" value="Genomic_DNA"/>
</dbReference>
<dbReference type="Proteomes" id="UP001055879">
    <property type="component" value="Linkage Group LG05"/>
</dbReference>
<name>A0ACB9C725_ARCLA</name>
<comment type="caution">
    <text evidence="1">The sequence shown here is derived from an EMBL/GenBank/DDBJ whole genome shotgun (WGS) entry which is preliminary data.</text>
</comment>
<gene>
    <name evidence="1" type="ORF">L6452_18645</name>
</gene>
<accession>A0ACB9C725</accession>
<organism evidence="1 2">
    <name type="scientific">Arctium lappa</name>
    <name type="common">Greater burdock</name>
    <name type="synonym">Lappa major</name>
    <dbReference type="NCBI Taxonomy" id="4217"/>
    <lineage>
        <taxon>Eukaryota</taxon>
        <taxon>Viridiplantae</taxon>
        <taxon>Streptophyta</taxon>
        <taxon>Embryophyta</taxon>
        <taxon>Tracheophyta</taxon>
        <taxon>Spermatophyta</taxon>
        <taxon>Magnoliopsida</taxon>
        <taxon>eudicotyledons</taxon>
        <taxon>Gunneridae</taxon>
        <taxon>Pentapetalae</taxon>
        <taxon>asterids</taxon>
        <taxon>campanulids</taxon>
        <taxon>Asterales</taxon>
        <taxon>Asteraceae</taxon>
        <taxon>Carduoideae</taxon>
        <taxon>Cardueae</taxon>
        <taxon>Arctiinae</taxon>
        <taxon>Arctium</taxon>
    </lineage>
</organism>
<reference evidence="1 2" key="2">
    <citation type="journal article" date="2022" name="Mol. Ecol. Resour.">
        <title>The genomes of chicory, endive, great burdock and yacon provide insights into Asteraceae paleo-polyploidization history and plant inulin production.</title>
        <authorList>
            <person name="Fan W."/>
            <person name="Wang S."/>
            <person name="Wang H."/>
            <person name="Wang A."/>
            <person name="Jiang F."/>
            <person name="Liu H."/>
            <person name="Zhao H."/>
            <person name="Xu D."/>
            <person name="Zhang Y."/>
        </authorList>
    </citation>
    <scope>NUCLEOTIDE SEQUENCE [LARGE SCALE GENOMIC DNA]</scope>
    <source>
        <strain evidence="2">cv. Niubang</strain>
    </source>
</reference>
<evidence type="ECO:0000313" key="1">
    <source>
        <dbReference type="EMBL" id="KAI3729972.1"/>
    </source>
</evidence>